<dbReference type="OrthoDB" id="5244321at2"/>
<keyword evidence="1" id="KW-0812">Transmembrane</keyword>
<feature type="transmembrane region" description="Helical" evidence="1">
    <location>
        <begin position="65"/>
        <end position="91"/>
    </location>
</feature>
<dbReference type="STRING" id="526729.SAMN04324258_0923"/>
<reference evidence="2 3" key="1">
    <citation type="submission" date="2017-02" db="EMBL/GenBank/DDBJ databases">
        <authorList>
            <person name="Peterson S.W."/>
        </authorList>
    </citation>
    <scope>NUCLEOTIDE SEQUENCE [LARGE SCALE GENOMIC DNA]</scope>
    <source>
        <strain evidence="2 3">DSM 21481</strain>
    </source>
</reference>
<proteinExistence type="predicted"/>
<dbReference type="Proteomes" id="UP000189777">
    <property type="component" value="Unassembled WGS sequence"/>
</dbReference>
<evidence type="ECO:0000313" key="2">
    <source>
        <dbReference type="EMBL" id="SKC42767.1"/>
    </source>
</evidence>
<evidence type="ECO:0000256" key="1">
    <source>
        <dbReference type="SAM" id="Phobius"/>
    </source>
</evidence>
<accession>A0A1T5IUB3</accession>
<keyword evidence="1" id="KW-1133">Transmembrane helix</keyword>
<evidence type="ECO:0000313" key="3">
    <source>
        <dbReference type="Proteomes" id="UP000189777"/>
    </source>
</evidence>
<dbReference type="Pfam" id="PF06897">
    <property type="entry name" value="DUF1269"/>
    <property type="match status" value="1"/>
</dbReference>
<dbReference type="AlphaFoldDB" id="A0A1T5IUB3"/>
<keyword evidence="3" id="KW-1185">Reference proteome</keyword>
<name>A0A1T5IUB3_9MICO</name>
<gene>
    <name evidence="2" type="ORF">SAMN04324258_0923</name>
</gene>
<keyword evidence="1" id="KW-0472">Membrane</keyword>
<dbReference type="RefSeq" id="WP_079571469.1">
    <property type="nucleotide sequence ID" value="NZ_FUZQ01000001.1"/>
</dbReference>
<dbReference type="EMBL" id="FUZQ01000001">
    <property type="protein sequence ID" value="SKC42767.1"/>
    <property type="molecule type" value="Genomic_DNA"/>
</dbReference>
<organism evidence="2 3">
    <name type="scientific">Krasilnikoviella flava</name>
    <dbReference type="NCBI Taxonomy" id="526729"/>
    <lineage>
        <taxon>Bacteria</taxon>
        <taxon>Bacillati</taxon>
        <taxon>Actinomycetota</taxon>
        <taxon>Actinomycetes</taxon>
        <taxon>Micrococcales</taxon>
        <taxon>Promicromonosporaceae</taxon>
        <taxon>Krasilnikoviella</taxon>
    </lineage>
</organism>
<sequence>MANFTVWKFEDPGAADRAFKAVKGGEADGLVKIIDHAVVSWPEGAKKPSTQGDHDDTAKASGWGAFWGLLLGALFFLPILGAAAGAAIAGISKSLSDVGITAKDLETMKKEIVPGTSALFVVTEPIDPDRLAERLHGVQATLVSTNLTDAERRNLLEAFGQ</sequence>
<dbReference type="InterPro" id="IPR009200">
    <property type="entry name" value="DUF1269_membrane"/>
</dbReference>
<protein>
    <submittedName>
        <fullName evidence="2">Uncharacterized membrane protein</fullName>
    </submittedName>
</protein>